<dbReference type="InterPro" id="IPR005488">
    <property type="entry name" value="Etherase_MurQ"/>
</dbReference>
<evidence type="ECO:0000256" key="3">
    <source>
        <dbReference type="SAM" id="MobiDB-lite"/>
    </source>
</evidence>
<evidence type="ECO:0000256" key="1">
    <source>
        <dbReference type="ARBA" id="ARBA00023239"/>
    </source>
</evidence>
<evidence type="ECO:0000313" key="6">
    <source>
        <dbReference type="Proteomes" id="UP000077173"/>
    </source>
</evidence>
<name>A0A176YH41_9BRAD</name>
<keyword evidence="6" id="KW-1185">Reference proteome</keyword>
<feature type="region of interest" description="Disordered" evidence="3">
    <location>
        <begin position="296"/>
        <end position="318"/>
    </location>
</feature>
<organism evidence="5 6">
    <name type="scientific">Bradyrhizobium neotropicale</name>
    <dbReference type="NCBI Taxonomy" id="1497615"/>
    <lineage>
        <taxon>Bacteria</taxon>
        <taxon>Pseudomonadati</taxon>
        <taxon>Pseudomonadota</taxon>
        <taxon>Alphaproteobacteria</taxon>
        <taxon>Hyphomicrobiales</taxon>
        <taxon>Nitrobacteraceae</taxon>
        <taxon>Bradyrhizobium</taxon>
    </lineage>
</organism>
<dbReference type="GO" id="GO:0016803">
    <property type="term" value="F:ether hydrolase activity"/>
    <property type="evidence" value="ECO:0007669"/>
    <property type="project" value="TreeGrafter"/>
</dbReference>
<evidence type="ECO:0000256" key="2">
    <source>
        <dbReference type="ARBA" id="ARBA00023277"/>
    </source>
</evidence>
<dbReference type="PANTHER" id="PTHR10088:SF4">
    <property type="entry name" value="GLUCOKINASE REGULATORY PROTEIN"/>
    <property type="match status" value="1"/>
</dbReference>
<dbReference type="Proteomes" id="UP000077173">
    <property type="component" value="Unassembled WGS sequence"/>
</dbReference>
<dbReference type="PANTHER" id="PTHR10088">
    <property type="entry name" value="GLUCOKINASE REGULATORY PROTEIN"/>
    <property type="match status" value="1"/>
</dbReference>
<dbReference type="EMBL" id="LSEF01000124">
    <property type="protein sequence ID" value="OAF05951.1"/>
    <property type="molecule type" value="Genomic_DNA"/>
</dbReference>
<dbReference type="SUPFAM" id="SSF53697">
    <property type="entry name" value="SIS domain"/>
    <property type="match status" value="1"/>
</dbReference>
<sequence>MATEEVDPRFADLDAWSLLTAMEAMWEGQLAAVAAIGHALPALTAATEAAKAALGDRGRIVYVGAGTSGRVAVQDGAELMPTFAWPKERVRFIVAGGDSAFVTSIEGAEDDVDDAVTQVNAARLTPHDVVIAVAASGTTPFTVAALQHAGSFGAVTIGVANNPGTALLASAKFPILIETGRELIAGSTRMKAGTAQKVVLNLISSGIMLRLGRVYRGMMVNMPPTNAKLKRRAEAMVAQIAHCDPSHAARSLEQAEGDIKTAALLALGVDRVDAETVLKNCDGNLRRVFAELAKNRDSHRDRHPKGAAAPNRGGAVES</sequence>
<reference evidence="5 6" key="1">
    <citation type="submission" date="2016-02" db="EMBL/GenBank/DDBJ databases">
        <title>Draft genome sequence of the strain BR 10247T Bradyrhizobium neotropicale isolated from nodules of Centrolobium paraense.</title>
        <authorList>
            <person name="Simoes-Araujo J.L."/>
            <person name="Barauna A.C."/>
            <person name="Silva K."/>
            <person name="Zilli J.E."/>
        </authorList>
    </citation>
    <scope>NUCLEOTIDE SEQUENCE [LARGE SCALE GENOMIC DNA]</scope>
    <source>
        <strain evidence="5 6">BR 10247</strain>
    </source>
</reference>
<keyword evidence="1" id="KW-0456">Lyase</keyword>
<dbReference type="GO" id="GO:0046348">
    <property type="term" value="P:amino sugar catabolic process"/>
    <property type="evidence" value="ECO:0007669"/>
    <property type="project" value="InterPro"/>
</dbReference>
<dbReference type="GO" id="GO:0016835">
    <property type="term" value="F:carbon-oxygen lyase activity"/>
    <property type="evidence" value="ECO:0007669"/>
    <property type="project" value="InterPro"/>
</dbReference>
<proteinExistence type="predicted"/>
<dbReference type="Gene3D" id="1.10.8.1080">
    <property type="match status" value="1"/>
</dbReference>
<keyword evidence="2" id="KW-0119">Carbohydrate metabolism</keyword>
<dbReference type="Gene3D" id="3.40.50.10490">
    <property type="entry name" value="Glucose-6-phosphate isomerase like protein, domain 1"/>
    <property type="match status" value="1"/>
</dbReference>
<feature type="domain" description="SIS" evidence="4">
    <location>
        <begin position="50"/>
        <end position="213"/>
    </location>
</feature>
<comment type="caution">
    <text evidence="5">The sequence shown here is derived from an EMBL/GenBank/DDBJ whole genome shotgun (WGS) entry which is preliminary data.</text>
</comment>
<dbReference type="InterPro" id="IPR001347">
    <property type="entry name" value="SIS_dom"/>
</dbReference>
<evidence type="ECO:0000259" key="4">
    <source>
        <dbReference type="PROSITE" id="PS51464"/>
    </source>
</evidence>
<protein>
    <submittedName>
        <fullName evidence="5">N-acetylmuramic acid 6-phosphate etherase</fullName>
    </submittedName>
</protein>
<accession>A0A176YH41</accession>
<dbReference type="InterPro" id="IPR040190">
    <property type="entry name" value="MURQ/GCKR"/>
</dbReference>
<dbReference type="GO" id="GO:0097367">
    <property type="term" value="F:carbohydrate derivative binding"/>
    <property type="evidence" value="ECO:0007669"/>
    <property type="project" value="InterPro"/>
</dbReference>
<dbReference type="NCBIfam" id="NF003915">
    <property type="entry name" value="PRK05441.1"/>
    <property type="match status" value="1"/>
</dbReference>
<dbReference type="GO" id="GO:0009254">
    <property type="term" value="P:peptidoglycan turnover"/>
    <property type="evidence" value="ECO:0007669"/>
    <property type="project" value="TreeGrafter"/>
</dbReference>
<evidence type="ECO:0000313" key="5">
    <source>
        <dbReference type="EMBL" id="OAF05951.1"/>
    </source>
</evidence>
<gene>
    <name evidence="5" type="ORF">AXW67_32960</name>
</gene>
<dbReference type="PROSITE" id="PS51464">
    <property type="entry name" value="SIS"/>
    <property type="match status" value="1"/>
</dbReference>
<dbReference type="CDD" id="cd05007">
    <property type="entry name" value="SIS_Etherase"/>
    <property type="match status" value="1"/>
</dbReference>
<dbReference type="AlphaFoldDB" id="A0A176YH41"/>
<dbReference type="NCBIfam" id="NF009222">
    <property type="entry name" value="PRK12570.1"/>
    <property type="match status" value="1"/>
</dbReference>
<dbReference type="InterPro" id="IPR046348">
    <property type="entry name" value="SIS_dom_sf"/>
</dbReference>
<dbReference type="Pfam" id="PF22645">
    <property type="entry name" value="GKRP_SIS_N"/>
    <property type="match status" value="1"/>
</dbReference>